<dbReference type="SUPFAM" id="SSF53474">
    <property type="entry name" value="alpha/beta-Hydrolases"/>
    <property type="match status" value="1"/>
</dbReference>
<evidence type="ECO:0008006" key="4">
    <source>
        <dbReference type="Google" id="ProtNLM"/>
    </source>
</evidence>
<sequence>MRSVRRSARFALVPAAVAGLAVTGVAQPARAGMTPDPAAPARAGTTPDPAALTANCAPYPGGVTVCPSEVASFDGTPLDVDVTLPMAGTGARHPLIVLLHGFGNNKHEWESTSDAGDGADKYDWNSHWFAEHGYYVLTYTARGFKDNGTTASYQPATPAGTAPTCLPPGGSACPPAGTIRVKNKDVEIRDTQWLAALTASAFTDLDRDRVAISGGSYGGGESWLQAAAQAGRASWTDFPGLPELHLRVAVPKYPWTDLAYSLMPNGHGPDLYSSAQGAPDTLGVGNPVGVAKLSYINGLYAFGTTNGVFDEGSTGPQTNGPEPFTAWLNRMAAGEPYDAPGRVDDAIVGQLRTAFSGWHSAYYQPGWRTGRAAGREPAVFSVSGWTDDLFPAVESFRMFNYLKSLDPLWPVSVAVGDVGHARAQNPPAAWRAINAQAWAFLQNNIGGSHPQQGSVSSFPTVCGGSATAADRISASTPAGLGKGTLTVAYGDTAVLTPTAGVSDPNGPATDAVAGGYLAPSGDTCRTSAGPLVPGDGYSAVSQPLAGPQTFVGIGYVQAGYTALPALPTAVLAARVWDVKPDGSAVLVSRGVYRFDFNGYDATTGTVRVPLYGNHWAFGAGDRVRLDLVQVDQPTYRAPNPVVTSTLNLSGIRLVLPVRESGATVVP</sequence>
<dbReference type="InterPro" id="IPR008979">
    <property type="entry name" value="Galactose-bd-like_sf"/>
</dbReference>
<organism evidence="2 3">
    <name type="scientific">Planosporangium thailandense</name>
    <dbReference type="NCBI Taxonomy" id="765197"/>
    <lineage>
        <taxon>Bacteria</taxon>
        <taxon>Bacillati</taxon>
        <taxon>Actinomycetota</taxon>
        <taxon>Actinomycetes</taxon>
        <taxon>Micromonosporales</taxon>
        <taxon>Micromonosporaceae</taxon>
        <taxon>Planosporangium</taxon>
    </lineage>
</organism>
<protein>
    <recommendedName>
        <fullName evidence="4">Xaa-Pro dipeptidyl-peptidase C-terminal domain-containing protein</fullName>
    </recommendedName>
</protein>
<accession>A0ABX0XTB2</accession>
<keyword evidence="3" id="KW-1185">Reference proteome</keyword>
<feature type="chain" id="PRO_5045067183" description="Xaa-Pro dipeptidyl-peptidase C-terminal domain-containing protein" evidence="1">
    <location>
        <begin position="32"/>
        <end position="666"/>
    </location>
</feature>
<dbReference type="EMBL" id="JAATVY010000001">
    <property type="protein sequence ID" value="NJC68529.1"/>
    <property type="molecule type" value="Genomic_DNA"/>
</dbReference>
<evidence type="ECO:0000256" key="1">
    <source>
        <dbReference type="SAM" id="SignalP"/>
    </source>
</evidence>
<dbReference type="Proteomes" id="UP000722989">
    <property type="component" value="Unassembled WGS sequence"/>
</dbReference>
<gene>
    <name evidence="2" type="ORF">HC031_02145</name>
</gene>
<dbReference type="Gene3D" id="2.60.120.260">
    <property type="entry name" value="Galactose-binding domain-like"/>
    <property type="match status" value="1"/>
</dbReference>
<proteinExistence type="predicted"/>
<comment type="caution">
    <text evidence="2">The sequence shown here is derived from an EMBL/GenBank/DDBJ whole genome shotgun (WGS) entry which is preliminary data.</text>
</comment>
<evidence type="ECO:0000313" key="2">
    <source>
        <dbReference type="EMBL" id="NJC68529.1"/>
    </source>
</evidence>
<reference evidence="2 3" key="1">
    <citation type="submission" date="2020-03" db="EMBL/GenBank/DDBJ databases">
        <title>WGS of the type strain of Planosporangium spp.</title>
        <authorList>
            <person name="Thawai C."/>
        </authorList>
    </citation>
    <scope>NUCLEOTIDE SEQUENCE [LARGE SCALE GENOMIC DNA]</scope>
    <source>
        <strain evidence="2 3">TBRC 5610</strain>
    </source>
</reference>
<evidence type="ECO:0000313" key="3">
    <source>
        <dbReference type="Proteomes" id="UP000722989"/>
    </source>
</evidence>
<keyword evidence="1" id="KW-0732">Signal</keyword>
<dbReference type="RefSeq" id="WP_167923392.1">
    <property type="nucleotide sequence ID" value="NZ_JAATVY010000001.1"/>
</dbReference>
<dbReference type="SUPFAM" id="SSF49785">
    <property type="entry name" value="Galactose-binding domain-like"/>
    <property type="match status" value="1"/>
</dbReference>
<dbReference type="Gene3D" id="3.40.50.1820">
    <property type="entry name" value="alpha/beta hydrolase"/>
    <property type="match status" value="1"/>
</dbReference>
<feature type="signal peptide" evidence="1">
    <location>
        <begin position="1"/>
        <end position="31"/>
    </location>
</feature>
<dbReference type="InterPro" id="IPR029058">
    <property type="entry name" value="AB_hydrolase_fold"/>
</dbReference>
<name>A0ABX0XTB2_9ACTN</name>